<accession>A0A381NY72</accession>
<proteinExistence type="predicted"/>
<dbReference type="AlphaFoldDB" id="A0A381NY72"/>
<organism evidence="1">
    <name type="scientific">marine metagenome</name>
    <dbReference type="NCBI Taxonomy" id="408172"/>
    <lineage>
        <taxon>unclassified sequences</taxon>
        <taxon>metagenomes</taxon>
        <taxon>ecological metagenomes</taxon>
    </lineage>
</organism>
<evidence type="ECO:0000313" key="1">
    <source>
        <dbReference type="EMBL" id="SUZ59572.1"/>
    </source>
</evidence>
<reference evidence="1" key="1">
    <citation type="submission" date="2018-05" db="EMBL/GenBank/DDBJ databases">
        <authorList>
            <person name="Lanie J.A."/>
            <person name="Ng W.-L."/>
            <person name="Kazmierczak K.M."/>
            <person name="Andrzejewski T.M."/>
            <person name="Davidsen T.M."/>
            <person name="Wayne K.J."/>
            <person name="Tettelin H."/>
            <person name="Glass J.I."/>
            <person name="Rusch D."/>
            <person name="Podicherti R."/>
            <person name="Tsui H.-C.T."/>
            <person name="Winkler M.E."/>
        </authorList>
    </citation>
    <scope>NUCLEOTIDE SEQUENCE</scope>
</reference>
<protein>
    <submittedName>
        <fullName evidence="1">Uncharacterized protein</fullName>
    </submittedName>
</protein>
<sequence length="30" mass="3611">MQVLYYEHKQPMRDLRPQVLQLVLVVAQKS</sequence>
<gene>
    <name evidence="1" type="ORF">METZ01_LOCUS12426</name>
</gene>
<name>A0A381NY72_9ZZZZ</name>
<dbReference type="EMBL" id="UINC01000686">
    <property type="protein sequence ID" value="SUZ59572.1"/>
    <property type="molecule type" value="Genomic_DNA"/>
</dbReference>